<evidence type="ECO:0000313" key="3">
    <source>
        <dbReference type="Proteomes" id="UP001138768"/>
    </source>
</evidence>
<sequence>MADLFHSGRIIDIIILLVILETAALLAYRRITGRGPRPQALLPTLASGLLLMLALRAAIADLRWEFIALPLTIALVTHLVDIAQRWRGQ</sequence>
<organism evidence="2 3">
    <name type="scientific">Lamprobacter modestohalophilus</name>
    <dbReference type="NCBI Taxonomy" id="1064514"/>
    <lineage>
        <taxon>Bacteria</taxon>
        <taxon>Pseudomonadati</taxon>
        <taxon>Pseudomonadota</taxon>
        <taxon>Gammaproteobacteria</taxon>
        <taxon>Chromatiales</taxon>
        <taxon>Chromatiaceae</taxon>
        <taxon>Lamprobacter</taxon>
    </lineage>
</organism>
<protein>
    <submittedName>
        <fullName evidence="2">Uncharacterized protein</fullName>
    </submittedName>
</protein>
<keyword evidence="1" id="KW-0812">Transmembrane</keyword>
<accession>A0A9X1B4L5</accession>
<name>A0A9X1B4L5_9GAMM</name>
<comment type="caution">
    <text evidence="2">The sequence shown here is derived from an EMBL/GenBank/DDBJ whole genome shotgun (WGS) entry which is preliminary data.</text>
</comment>
<reference evidence="2 3" key="1">
    <citation type="journal article" date="2020" name="Microorganisms">
        <title>Osmotic Adaptation and Compatible Solute Biosynthesis of Phototrophic Bacteria as Revealed from Genome Analyses.</title>
        <authorList>
            <person name="Imhoff J.F."/>
            <person name="Rahn T."/>
            <person name="Kunzel S."/>
            <person name="Keller A."/>
            <person name="Neulinger S.C."/>
        </authorList>
    </citation>
    <scope>NUCLEOTIDE SEQUENCE [LARGE SCALE GENOMIC DNA]</scope>
    <source>
        <strain evidence="2 3">DSM 25653</strain>
    </source>
</reference>
<feature type="transmembrane region" description="Helical" evidence="1">
    <location>
        <begin position="40"/>
        <end position="60"/>
    </location>
</feature>
<keyword evidence="3" id="KW-1185">Reference proteome</keyword>
<gene>
    <name evidence="2" type="ORF">CKO42_12135</name>
</gene>
<feature type="transmembrane region" description="Helical" evidence="1">
    <location>
        <begin position="66"/>
        <end position="83"/>
    </location>
</feature>
<keyword evidence="1" id="KW-0472">Membrane</keyword>
<evidence type="ECO:0000313" key="2">
    <source>
        <dbReference type="EMBL" id="MBK1619169.1"/>
    </source>
</evidence>
<dbReference type="AlphaFoldDB" id="A0A9X1B4L5"/>
<dbReference type="Proteomes" id="UP001138768">
    <property type="component" value="Unassembled WGS sequence"/>
</dbReference>
<proteinExistence type="predicted"/>
<evidence type="ECO:0000256" key="1">
    <source>
        <dbReference type="SAM" id="Phobius"/>
    </source>
</evidence>
<dbReference type="EMBL" id="NRRY01000018">
    <property type="protein sequence ID" value="MBK1619169.1"/>
    <property type="molecule type" value="Genomic_DNA"/>
</dbReference>
<keyword evidence="1" id="KW-1133">Transmembrane helix</keyword>
<feature type="transmembrane region" description="Helical" evidence="1">
    <location>
        <begin position="6"/>
        <end position="28"/>
    </location>
</feature>